<gene>
    <name evidence="2" type="ORF">JNB61_18245</name>
</gene>
<evidence type="ECO:0000256" key="1">
    <source>
        <dbReference type="SAM" id="MobiDB-lite"/>
    </source>
</evidence>
<evidence type="ECO:0000313" key="2">
    <source>
        <dbReference type="EMBL" id="MBW9111715.1"/>
    </source>
</evidence>
<keyword evidence="3" id="KW-1185">Reference proteome</keyword>
<proteinExistence type="predicted"/>
<organism evidence="2 3">
    <name type="scientific">Microbacterium ureisolvens</name>
    <dbReference type="NCBI Taxonomy" id="2781186"/>
    <lineage>
        <taxon>Bacteria</taxon>
        <taxon>Bacillati</taxon>
        <taxon>Actinomycetota</taxon>
        <taxon>Actinomycetes</taxon>
        <taxon>Micrococcales</taxon>
        <taxon>Microbacteriaceae</taxon>
        <taxon>Microbacterium</taxon>
    </lineage>
</organism>
<dbReference type="RefSeq" id="WP_220340563.1">
    <property type="nucleotide sequence ID" value="NZ_JAEUAX010000015.1"/>
</dbReference>
<feature type="compositionally biased region" description="Pro residues" evidence="1">
    <location>
        <begin position="280"/>
        <end position="303"/>
    </location>
</feature>
<sequence length="319" mass="32375">MVKWGVAAASVIVVAGVAIAGTLTVQSAQARDRLAAAVALWDAADQTAAAAQSNLDAAMRDYSALAAQGADAVAAAASVIAQLGGMSDETARLAAQATLDALTAQSAVDPVAEPAAYGAAEIDTTDLEALAAAADAAQAHGKELDAAASDVRDAAATFEGRIDDARAALFALGASLPSSADRIVAENPLPAAPLHDAVRAAAGAAAAATEEAAALEAMGTYAGAVAALRDEQTRIAAEQQRMRELQEQRSQTPRTPRTEDPVPAPAPAPQPAPGAEEPTVPEPAPQPEPQPQPEPEPEPPAEPNPGDEWPWPWPWPDES</sequence>
<protein>
    <submittedName>
        <fullName evidence="2">Uncharacterized protein</fullName>
    </submittedName>
</protein>
<comment type="caution">
    <text evidence="2">The sequence shown here is derived from an EMBL/GenBank/DDBJ whole genome shotgun (WGS) entry which is preliminary data.</text>
</comment>
<dbReference type="EMBL" id="JAEUAX010000015">
    <property type="protein sequence ID" value="MBW9111715.1"/>
    <property type="molecule type" value="Genomic_DNA"/>
</dbReference>
<evidence type="ECO:0000313" key="3">
    <source>
        <dbReference type="Proteomes" id="UP000777440"/>
    </source>
</evidence>
<reference evidence="2 3" key="1">
    <citation type="journal article" date="2021" name="MBio">
        <title>Poor Competitiveness of Bradyrhizobium in Pigeon Pea Root Colonization in Indian Soils.</title>
        <authorList>
            <person name="Chalasani D."/>
            <person name="Basu A."/>
            <person name="Pullabhotla S.V.S.R.N."/>
            <person name="Jorrin B."/>
            <person name="Neal A.L."/>
            <person name="Poole P.S."/>
            <person name="Podile A.R."/>
            <person name="Tkacz A."/>
        </authorList>
    </citation>
    <scope>NUCLEOTIDE SEQUENCE [LARGE SCALE GENOMIC DNA]</scope>
    <source>
        <strain evidence="2 3">HU12</strain>
    </source>
</reference>
<feature type="region of interest" description="Disordered" evidence="1">
    <location>
        <begin position="238"/>
        <end position="319"/>
    </location>
</feature>
<dbReference type="Proteomes" id="UP000777440">
    <property type="component" value="Unassembled WGS sequence"/>
</dbReference>
<accession>A0ABS7I2Z1</accession>
<feature type="compositionally biased region" description="Pro residues" evidence="1">
    <location>
        <begin position="262"/>
        <end position="272"/>
    </location>
</feature>
<name>A0ABS7I2Z1_9MICO</name>